<reference evidence="12" key="1">
    <citation type="journal article" date="2023" name="Plant J.">
        <title>Genome sequences and population genomics provide insights into the demographic history, inbreeding, and mutation load of two 'living fossil' tree species of Dipteronia.</title>
        <authorList>
            <person name="Feng Y."/>
            <person name="Comes H.P."/>
            <person name="Chen J."/>
            <person name="Zhu S."/>
            <person name="Lu R."/>
            <person name="Zhang X."/>
            <person name="Li P."/>
            <person name="Qiu J."/>
            <person name="Olsen K.M."/>
            <person name="Qiu Y."/>
        </authorList>
    </citation>
    <scope>NUCLEOTIDE SEQUENCE</scope>
    <source>
        <strain evidence="12">NBL</strain>
    </source>
</reference>
<evidence type="ECO:0000256" key="7">
    <source>
        <dbReference type="ARBA" id="ARBA00023065"/>
    </source>
</evidence>
<dbReference type="PANTHER" id="PTHR32468:SF114">
    <property type="entry name" value="CATION_H+ EXCHANGER DOMAIN-CONTAINING PROTEIN"/>
    <property type="match status" value="1"/>
</dbReference>
<dbReference type="GO" id="GO:0012505">
    <property type="term" value="C:endomembrane system"/>
    <property type="evidence" value="ECO:0007669"/>
    <property type="project" value="TreeGrafter"/>
</dbReference>
<sequence length="388" mass="42531">MEPEGAAPYYLAMEPCDITTYANQTGNVTTICHSLGKISSSGVFFHSKGSRFCIPSFVVSNDFGHCCHSLSLQNPQVFRPTSLRLPILSKFSLFCCRKYVFHLRNATALIASLGFFVYQGGLLLGPSLLGQIFKSYLNIVFPLKGFILLDVLASFAFMFHFFIIGVQMDPWIIKKINKHTFSIGFFTVMLPMVVSTGCAVFLGGFLTEAEAKSLPVVAQVESVLSFPMIAFFLAELGILNSQFGGVALCSSLVSTLCSFCVITISVLVHQSAGEKEKLLGTICSAILLAVAIFVTRPAFMWMIRQNPDGEPLKENYIIVLLLGVCVTGICGHAMGLHIHLGPLILGIILPAGPPVGTTVMERLLKVHYLDVYAKFFCQNWTCDKCLQY</sequence>
<dbReference type="InterPro" id="IPR050794">
    <property type="entry name" value="CPA2_transporter"/>
</dbReference>
<dbReference type="InterPro" id="IPR006153">
    <property type="entry name" value="Cation/H_exchanger_TM"/>
</dbReference>
<dbReference type="GO" id="GO:0006813">
    <property type="term" value="P:potassium ion transport"/>
    <property type="evidence" value="ECO:0007669"/>
    <property type="project" value="UniProtKB-KW"/>
</dbReference>
<feature type="transmembrane region" description="Helical" evidence="10">
    <location>
        <begin position="279"/>
        <end position="303"/>
    </location>
</feature>
<keyword evidence="6 10" id="KW-1133">Transmembrane helix</keyword>
<evidence type="ECO:0000313" key="13">
    <source>
        <dbReference type="Proteomes" id="UP001281410"/>
    </source>
</evidence>
<proteinExistence type="inferred from homology"/>
<organism evidence="12 13">
    <name type="scientific">Dipteronia sinensis</name>
    <dbReference type="NCBI Taxonomy" id="43782"/>
    <lineage>
        <taxon>Eukaryota</taxon>
        <taxon>Viridiplantae</taxon>
        <taxon>Streptophyta</taxon>
        <taxon>Embryophyta</taxon>
        <taxon>Tracheophyta</taxon>
        <taxon>Spermatophyta</taxon>
        <taxon>Magnoliopsida</taxon>
        <taxon>eudicotyledons</taxon>
        <taxon>Gunneridae</taxon>
        <taxon>Pentapetalae</taxon>
        <taxon>rosids</taxon>
        <taxon>malvids</taxon>
        <taxon>Sapindales</taxon>
        <taxon>Sapindaceae</taxon>
        <taxon>Hippocastanoideae</taxon>
        <taxon>Acereae</taxon>
        <taxon>Dipteronia</taxon>
    </lineage>
</organism>
<evidence type="ECO:0000256" key="5">
    <source>
        <dbReference type="ARBA" id="ARBA00022958"/>
    </source>
</evidence>
<evidence type="ECO:0000256" key="8">
    <source>
        <dbReference type="ARBA" id="ARBA00023136"/>
    </source>
</evidence>
<keyword evidence="2" id="KW-0813">Transport</keyword>
<feature type="transmembrane region" description="Helical" evidence="10">
    <location>
        <begin position="180"/>
        <end position="202"/>
    </location>
</feature>
<keyword evidence="5" id="KW-0630">Potassium</keyword>
<dbReference type="Proteomes" id="UP001281410">
    <property type="component" value="Unassembled WGS sequence"/>
</dbReference>
<evidence type="ECO:0000256" key="9">
    <source>
        <dbReference type="ARBA" id="ARBA00038341"/>
    </source>
</evidence>
<feature type="transmembrane region" description="Helical" evidence="10">
    <location>
        <begin position="145"/>
        <end position="168"/>
    </location>
</feature>
<dbReference type="GO" id="GO:0016020">
    <property type="term" value="C:membrane"/>
    <property type="evidence" value="ECO:0007669"/>
    <property type="project" value="UniProtKB-SubCell"/>
</dbReference>
<feature type="transmembrane region" description="Helical" evidence="10">
    <location>
        <begin position="246"/>
        <end position="267"/>
    </location>
</feature>
<feature type="transmembrane region" description="Helical" evidence="10">
    <location>
        <begin position="214"/>
        <end position="234"/>
    </location>
</feature>
<name>A0AAE0DS23_9ROSI</name>
<dbReference type="Gene3D" id="1.20.1530.20">
    <property type="match status" value="1"/>
</dbReference>
<dbReference type="GO" id="GO:1902600">
    <property type="term" value="P:proton transmembrane transport"/>
    <property type="evidence" value="ECO:0007669"/>
    <property type="project" value="InterPro"/>
</dbReference>
<dbReference type="PANTHER" id="PTHR32468">
    <property type="entry name" value="CATION/H + ANTIPORTER"/>
    <property type="match status" value="1"/>
</dbReference>
<dbReference type="GO" id="GO:0006885">
    <property type="term" value="P:regulation of pH"/>
    <property type="evidence" value="ECO:0007669"/>
    <property type="project" value="TreeGrafter"/>
</dbReference>
<keyword evidence="7" id="KW-0406">Ion transport</keyword>
<evidence type="ECO:0000256" key="1">
    <source>
        <dbReference type="ARBA" id="ARBA00004141"/>
    </source>
</evidence>
<keyword evidence="3" id="KW-0633">Potassium transport</keyword>
<feature type="domain" description="Cation/H+ exchanger transmembrane" evidence="11">
    <location>
        <begin position="121"/>
        <end position="368"/>
    </location>
</feature>
<feature type="transmembrane region" description="Helical" evidence="10">
    <location>
        <begin position="106"/>
        <end position="125"/>
    </location>
</feature>
<protein>
    <recommendedName>
        <fullName evidence="11">Cation/H+ exchanger transmembrane domain-containing protein</fullName>
    </recommendedName>
</protein>
<evidence type="ECO:0000259" key="11">
    <source>
        <dbReference type="Pfam" id="PF00999"/>
    </source>
</evidence>
<evidence type="ECO:0000313" key="12">
    <source>
        <dbReference type="EMBL" id="KAK3183842.1"/>
    </source>
</evidence>
<comment type="subcellular location">
    <subcellularLocation>
        <location evidence="1">Membrane</location>
        <topology evidence="1">Multi-pass membrane protein</topology>
    </subcellularLocation>
</comment>
<evidence type="ECO:0000256" key="6">
    <source>
        <dbReference type="ARBA" id="ARBA00022989"/>
    </source>
</evidence>
<comment type="caution">
    <text evidence="12">The sequence shown here is derived from an EMBL/GenBank/DDBJ whole genome shotgun (WGS) entry which is preliminary data.</text>
</comment>
<evidence type="ECO:0000256" key="10">
    <source>
        <dbReference type="SAM" id="Phobius"/>
    </source>
</evidence>
<gene>
    <name evidence="12" type="ORF">Dsin_031128</name>
</gene>
<evidence type="ECO:0000256" key="2">
    <source>
        <dbReference type="ARBA" id="ARBA00022448"/>
    </source>
</evidence>
<accession>A0AAE0DS23</accession>
<evidence type="ECO:0000256" key="4">
    <source>
        <dbReference type="ARBA" id="ARBA00022692"/>
    </source>
</evidence>
<dbReference type="InterPro" id="IPR038770">
    <property type="entry name" value="Na+/solute_symporter_sf"/>
</dbReference>
<dbReference type="GO" id="GO:0015297">
    <property type="term" value="F:antiporter activity"/>
    <property type="evidence" value="ECO:0007669"/>
    <property type="project" value="InterPro"/>
</dbReference>
<comment type="similarity">
    <text evidence="9">Belongs to the monovalent cation:proton antiporter 2 (CPA2) transporter (TC 2.A.37) family. CHX (TC 2.A.37.4) subfamily.</text>
</comment>
<feature type="transmembrane region" description="Helical" evidence="10">
    <location>
        <begin position="315"/>
        <end position="334"/>
    </location>
</feature>
<keyword evidence="13" id="KW-1185">Reference proteome</keyword>
<keyword evidence="4 10" id="KW-0812">Transmembrane</keyword>
<dbReference type="EMBL" id="JANJYJ010000010">
    <property type="protein sequence ID" value="KAK3183842.1"/>
    <property type="molecule type" value="Genomic_DNA"/>
</dbReference>
<dbReference type="Pfam" id="PF00999">
    <property type="entry name" value="Na_H_Exchanger"/>
    <property type="match status" value="1"/>
</dbReference>
<evidence type="ECO:0000256" key="3">
    <source>
        <dbReference type="ARBA" id="ARBA00022538"/>
    </source>
</evidence>
<dbReference type="AlphaFoldDB" id="A0AAE0DS23"/>
<keyword evidence="8 10" id="KW-0472">Membrane</keyword>